<dbReference type="InterPro" id="IPR007867">
    <property type="entry name" value="GMC_OxRtase_C"/>
</dbReference>
<dbReference type="Pfam" id="PF05199">
    <property type="entry name" value="GMC_oxred_C"/>
    <property type="match status" value="1"/>
</dbReference>
<feature type="binding site" evidence="5">
    <location>
        <position position="196"/>
    </location>
    <ligand>
        <name>FAD</name>
        <dbReference type="ChEBI" id="CHEBI:57692"/>
    </ligand>
</feature>
<dbReference type="GO" id="GO:0050660">
    <property type="term" value="F:flavin adenine dinucleotide binding"/>
    <property type="evidence" value="ECO:0007669"/>
    <property type="project" value="InterPro"/>
</dbReference>
<reference evidence="7 8" key="1">
    <citation type="submission" date="2016-10" db="EMBL/GenBank/DDBJ databases">
        <authorList>
            <person name="de Groot N.N."/>
        </authorList>
    </citation>
    <scope>NUCLEOTIDE SEQUENCE [LARGE SCALE GENOMIC DNA]</scope>
    <source>
        <strain evidence="7 8">CGMCC 4.3143</strain>
    </source>
</reference>
<dbReference type="Gene3D" id="3.30.560.10">
    <property type="entry name" value="Glucose Oxidase, domain 3"/>
    <property type="match status" value="1"/>
</dbReference>
<dbReference type="InterPro" id="IPR000172">
    <property type="entry name" value="GMC_OxRdtase_N"/>
</dbReference>
<gene>
    <name evidence="7" type="ORF">SAMN05216377_11575</name>
</gene>
<dbReference type="InterPro" id="IPR012132">
    <property type="entry name" value="GMC_OxRdtase"/>
</dbReference>
<dbReference type="AlphaFoldDB" id="A0A1G7X3M8"/>
<dbReference type="PIRSF" id="PIRSF000137">
    <property type="entry name" value="Alcohol_oxidase"/>
    <property type="match status" value="1"/>
</dbReference>
<dbReference type="EMBL" id="FNBE01000015">
    <property type="protein sequence ID" value="SDG78808.1"/>
    <property type="molecule type" value="Genomic_DNA"/>
</dbReference>
<dbReference type="STRING" id="366584.SAMN05216377_11575"/>
<evidence type="ECO:0000256" key="3">
    <source>
        <dbReference type="ARBA" id="ARBA00022630"/>
    </source>
</evidence>
<name>A0A1G7X3M8_PSEOR</name>
<dbReference type="Gene3D" id="3.50.50.60">
    <property type="entry name" value="FAD/NAD(P)-binding domain"/>
    <property type="match status" value="1"/>
</dbReference>
<dbReference type="SUPFAM" id="SSF51905">
    <property type="entry name" value="FAD/NAD(P)-binding domain"/>
    <property type="match status" value="1"/>
</dbReference>
<dbReference type="PANTHER" id="PTHR11552:SF147">
    <property type="entry name" value="CHOLINE DEHYDROGENASE, MITOCHONDRIAL"/>
    <property type="match status" value="1"/>
</dbReference>
<dbReference type="SUPFAM" id="SSF54373">
    <property type="entry name" value="FAD-linked reductases, C-terminal domain"/>
    <property type="match status" value="1"/>
</dbReference>
<evidence type="ECO:0000256" key="2">
    <source>
        <dbReference type="ARBA" id="ARBA00010790"/>
    </source>
</evidence>
<evidence type="ECO:0000256" key="5">
    <source>
        <dbReference type="PIRSR" id="PIRSR000137-2"/>
    </source>
</evidence>
<organism evidence="7 8">
    <name type="scientific">Pseudonocardia oroxyli</name>
    <dbReference type="NCBI Taxonomy" id="366584"/>
    <lineage>
        <taxon>Bacteria</taxon>
        <taxon>Bacillati</taxon>
        <taxon>Actinomycetota</taxon>
        <taxon>Actinomycetes</taxon>
        <taxon>Pseudonocardiales</taxon>
        <taxon>Pseudonocardiaceae</taxon>
        <taxon>Pseudonocardia</taxon>
    </lineage>
</organism>
<sequence length="484" mass="50647">MLARRLSDDPSVRVVLLEAGPARGGPAVADPARWTELIGGPLDWGHAYEPAAPTLHRPIAIPRGRVLGGSSATNAMLWYRGHPADYDAWGEGWDFATLLPYFRRSEDAGRSDPWRGTGGPMRVEAPADPHPVALAVLDAAVEAGLPRIADANGATNLGATVPEFTVRGERRHSAADGYLAPVAGRANLDVRCDTHVVGLEFAGDRCVGVRWRPARGEPGGGVLRAERGVVLALGALETPRLLMLSGIGPAAHLRAHGIAVRADLPVGDRLADHPLVTGITFRAREPLGPVRGTGGGAMLNWCSPGSERPDLHAFVVQGPHATPEVAARHDLTPPVFALSPGLMRARSLGEVRLTGTDPTAPLRIRPNLLGDPQDVEALCAGVEFVQQLGRTGALGAVAAGPAAPDHLLTAREREAFVRLATSTFFHVAGTAAIGPVVDRALRVHGVDGLRVVDASVFPSLPSCNTNAPVIAVAERAADLLRAAG</sequence>
<evidence type="ECO:0000313" key="8">
    <source>
        <dbReference type="Proteomes" id="UP000198967"/>
    </source>
</evidence>
<accession>A0A1G7X3M8</accession>
<proteinExistence type="inferred from homology"/>
<protein>
    <submittedName>
        <fullName evidence="7">Choline dehydrogenase</fullName>
    </submittedName>
</protein>
<evidence type="ECO:0000256" key="1">
    <source>
        <dbReference type="ARBA" id="ARBA00001974"/>
    </source>
</evidence>
<evidence type="ECO:0000313" key="7">
    <source>
        <dbReference type="EMBL" id="SDG78808.1"/>
    </source>
</evidence>
<dbReference type="PROSITE" id="PS00624">
    <property type="entry name" value="GMC_OXRED_2"/>
    <property type="match status" value="1"/>
</dbReference>
<dbReference type="Proteomes" id="UP000198967">
    <property type="component" value="Unassembled WGS sequence"/>
</dbReference>
<feature type="domain" description="Glucose-methanol-choline oxidoreductase N-terminal" evidence="6">
    <location>
        <begin position="234"/>
        <end position="248"/>
    </location>
</feature>
<dbReference type="GO" id="GO:0016614">
    <property type="term" value="F:oxidoreductase activity, acting on CH-OH group of donors"/>
    <property type="evidence" value="ECO:0007669"/>
    <property type="project" value="InterPro"/>
</dbReference>
<comment type="cofactor">
    <cofactor evidence="1 5">
        <name>FAD</name>
        <dbReference type="ChEBI" id="CHEBI:57692"/>
    </cofactor>
</comment>
<dbReference type="PANTHER" id="PTHR11552">
    <property type="entry name" value="GLUCOSE-METHANOL-CHOLINE GMC OXIDOREDUCTASE"/>
    <property type="match status" value="1"/>
</dbReference>
<dbReference type="Pfam" id="PF00732">
    <property type="entry name" value="GMC_oxred_N"/>
    <property type="match status" value="1"/>
</dbReference>
<keyword evidence="3" id="KW-0285">Flavoprotein</keyword>
<comment type="similarity">
    <text evidence="2">Belongs to the GMC oxidoreductase family.</text>
</comment>
<keyword evidence="8" id="KW-1185">Reference proteome</keyword>
<evidence type="ECO:0000256" key="4">
    <source>
        <dbReference type="ARBA" id="ARBA00022827"/>
    </source>
</evidence>
<dbReference type="InterPro" id="IPR036188">
    <property type="entry name" value="FAD/NAD-bd_sf"/>
</dbReference>
<feature type="binding site" evidence="5">
    <location>
        <position position="66"/>
    </location>
    <ligand>
        <name>FAD</name>
        <dbReference type="ChEBI" id="CHEBI:57692"/>
    </ligand>
</feature>
<evidence type="ECO:0000259" key="6">
    <source>
        <dbReference type="PROSITE" id="PS00624"/>
    </source>
</evidence>
<keyword evidence="4 5" id="KW-0274">FAD</keyword>